<comment type="caution">
    <text evidence="2">The sequence shown here is derived from an EMBL/GenBank/DDBJ whole genome shotgun (WGS) entry which is preliminary data.</text>
</comment>
<gene>
    <name evidence="2" type="ORF">SDC9_66077</name>
</gene>
<accession>A0A644XV91</accession>
<dbReference type="InterPro" id="IPR049050">
    <property type="entry name" value="nSTAND3"/>
</dbReference>
<dbReference type="Pfam" id="PF20720">
    <property type="entry name" value="nSTAND3"/>
    <property type="match status" value="1"/>
</dbReference>
<evidence type="ECO:0000313" key="2">
    <source>
        <dbReference type="EMBL" id="MPM19651.1"/>
    </source>
</evidence>
<organism evidence="2">
    <name type="scientific">bioreactor metagenome</name>
    <dbReference type="NCBI Taxonomy" id="1076179"/>
    <lineage>
        <taxon>unclassified sequences</taxon>
        <taxon>metagenomes</taxon>
        <taxon>ecological metagenomes</taxon>
    </lineage>
</organism>
<dbReference type="SUPFAM" id="SSF52540">
    <property type="entry name" value="P-loop containing nucleoside triphosphate hydrolases"/>
    <property type="match status" value="1"/>
</dbReference>
<feature type="domain" description="Novel STAND NTPase 3" evidence="1">
    <location>
        <begin position="200"/>
        <end position="321"/>
    </location>
</feature>
<dbReference type="InterPro" id="IPR027417">
    <property type="entry name" value="P-loop_NTPase"/>
</dbReference>
<dbReference type="EMBL" id="VSSQ01003215">
    <property type="protein sequence ID" value="MPM19651.1"/>
    <property type="molecule type" value="Genomic_DNA"/>
</dbReference>
<sequence>MAIISKIENALLQIGSAQFQELCNRYLYYVYNPHSINPMGSVVGKIKTRKGTPDTFFVNPEGNFTFIEYTTKERLGKSKSFFKKIKDDILKCFDEKKTSINPGDISKIIICHTDKLSAAEVKELTNICCSYNDQCIFEQYGISDLAYGLLNHPGLVESYLDIKVGTGQLMTPSEFIGYYENKELRLTTPISNHFLGRENELKQGLKSLSENNILVISGKSGVGKSRYALEICSMFTNSNSSYKFVCIVNKGMPLYEDIHSLLPDTQDYLFLVDDANRITAHLDLLLYLLKEKRKHQIKIVITVRDYAFNKIHNRLIEFSSGDISLDNLKDEVITDILKSFGVGNTFYIEKIIGIARGNARIAVMCATLAKQEQKLDSLNNISQLYEMYFKESYDQIKEVDPKNALKVLGIISFFRTISKDHTDTNIRIFSVFSIEEEVFWETCYKLNEKEFVDLFDNQVVKISDQILSTYLFYKVFFDSKILDFGDLVKYFIDFEANFYDSINPLMAAFDYKNIKNELKNILMDYWPKLQQEASHEAILKVISIFWFCCDVQSLSYLKRYIDGLLAIENQDYILDYDQSQMSYRMQGKDPLAILCQFKRTLNNLLVPSLELMFSYIKKKPHEAGYLVYLLKENYNFEKENLLYGDYMQHSLFDFLIDHIEKEGYQSVYSQVFLAIAPTFLKTHITSVKNNGIQIKIYNFCLSPSDSIKELRSKIWNTVYLLYPYYKDRIYAILMSVEFPREDEAKKIWKFDSAIVLPQMIANFDFDNYKACEAANHYLDFLDSSKISYEKQFRQKATNRLYKLSKLFSREYSRRDWEKDEIVRRQKLFNHCKNFDFNAYIDLFNDVAFIDAQSSRKQYYSGSLSHIIAEIATKDLDLYLKFLRYAMVNYNFNYSTIIIINAYFEQNPKDYKPLLRCLEENTQANKKNWITHFHRLLPNHFIQNDYKYLVTHFFNEIILCEKNIWGLDEIFSKYGEYMSLKELYFNAIHILYNRITIDNATIDIDANFFEHAFEYILDVFDEYCQLYYHCRLHSRHYDYSNDILKKIVEYKPEEIVNFFKAACKDIQSGRDLDGEHLEFIWNLENYEEILILSIDYLLSIDCWRNEELVKLFFTNLDENEEKAYQFIKGQINIHYNNRDYMYIVFLVVASCLGKYKCDYIKQYLKLNSDFESFKYFELFPTSWSIWGSSIPHYQHRLNEWEEILETIKSLQPAINYLEHIEYLELQIKYTQKDLDREAKREFQDRYMS</sequence>
<protein>
    <recommendedName>
        <fullName evidence="1">Novel STAND NTPase 3 domain-containing protein</fullName>
    </recommendedName>
</protein>
<dbReference type="AlphaFoldDB" id="A0A644XV91"/>
<evidence type="ECO:0000259" key="1">
    <source>
        <dbReference type="Pfam" id="PF20720"/>
    </source>
</evidence>
<reference evidence="2" key="1">
    <citation type="submission" date="2019-08" db="EMBL/GenBank/DDBJ databases">
        <authorList>
            <person name="Kucharzyk K."/>
            <person name="Murdoch R.W."/>
            <person name="Higgins S."/>
            <person name="Loffler F."/>
        </authorList>
    </citation>
    <scope>NUCLEOTIDE SEQUENCE</scope>
</reference>
<name>A0A644XV91_9ZZZZ</name>
<proteinExistence type="predicted"/>